<evidence type="ECO:0000313" key="1">
    <source>
        <dbReference type="EMBL" id="AHF13559.1"/>
    </source>
</evidence>
<proteinExistence type="predicted"/>
<dbReference type="KEGG" id="bvs:BARVI_01245"/>
<dbReference type="AlphaFoldDB" id="W0EWG9"/>
<evidence type="ECO:0000313" key="2">
    <source>
        <dbReference type="Proteomes" id="UP000018901"/>
    </source>
</evidence>
<dbReference type="HOGENOM" id="CLU_2491546_0_0_10"/>
<protein>
    <submittedName>
        <fullName evidence="1">Uncharacterized protein</fullName>
    </submittedName>
</protein>
<accession>W0EWG9</accession>
<name>W0EWG9_9BACT</name>
<dbReference type="EMBL" id="CP007034">
    <property type="protein sequence ID" value="AHF13559.1"/>
    <property type="molecule type" value="Genomic_DNA"/>
</dbReference>
<organism evidence="1 2">
    <name type="scientific">Barnesiella viscericola DSM 18177</name>
    <dbReference type="NCBI Taxonomy" id="880074"/>
    <lineage>
        <taxon>Bacteria</taxon>
        <taxon>Pseudomonadati</taxon>
        <taxon>Bacteroidota</taxon>
        <taxon>Bacteroidia</taxon>
        <taxon>Bacteroidales</taxon>
        <taxon>Barnesiellaceae</taxon>
        <taxon>Barnesiella</taxon>
    </lineage>
</organism>
<dbReference type="Proteomes" id="UP000018901">
    <property type="component" value="Chromosome"/>
</dbReference>
<keyword evidence="2" id="KW-1185">Reference proteome</keyword>
<gene>
    <name evidence="1" type="ORF">BARVI_01245</name>
</gene>
<sequence>MTQIYRVANNCFAHGEQTVFGQLLAQSMTKLIFLRLKSGCNDKEYPLTKGGQGNLSLERQNMVYPIIFGQVENMLVQQRTSVTQLM</sequence>
<reference evidence="1 2" key="1">
    <citation type="submission" date="2013-12" db="EMBL/GenBank/DDBJ databases">
        <authorList>
            <consortium name="DOE Joint Genome Institute"/>
            <person name="Eisen J."/>
            <person name="Huntemann M."/>
            <person name="Han J."/>
            <person name="Chen A."/>
            <person name="Kyrpides N."/>
            <person name="Mavromatis K."/>
            <person name="Markowitz V."/>
            <person name="Palaniappan K."/>
            <person name="Ivanova N."/>
            <person name="Schaumberg A."/>
            <person name="Pati A."/>
            <person name="Liolios K."/>
            <person name="Nordberg H.P."/>
            <person name="Cantor M.N."/>
            <person name="Hua S.X."/>
            <person name="Woyke T."/>
        </authorList>
    </citation>
    <scope>NUCLEOTIDE SEQUENCE [LARGE SCALE GENOMIC DNA]</scope>
    <source>
        <strain evidence="2">DSM 18177</strain>
    </source>
</reference>